<dbReference type="PANTHER" id="PTHR30023">
    <property type="entry name" value="D-ALANYL-D-ALANINE CARBOXYPEPTIDASE"/>
    <property type="match status" value="1"/>
</dbReference>
<proteinExistence type="inferred from homology"/>
<keyword evidence="5" id="KW-1185">Reference proteome</keyword>
<dbReference type="EMBL" id="BAAAZK010000005">
    <property type="protein sequence ID" value="GAA4174280.1"/>
    <property type="molecule type" value="Genomic_DNA"/>
</dbReference>
<dbReference type="Pfam" id="PF02113">
    <property type="entry name" value="Peptidase_S13"/>
    <property type="match status" value="1"/>
</dbReference>
<feature type="signal peptide" evidence="3">
    <location>
        <begin position="1"/>
        <end position="27"/>
    </location>
</feature>
<evidence type="ECO:0000313" key="5">
    <source>
        <dbReference type="Proteomes" id="UP001500167"/>
    </source>
</evidence>
<name>A0ABP7ZZL3_9SPHI</name>
<comment type="caution">
    <text evidence="4">The sequence shown here is derived from an EMBL/GenBank/DDBJ whole genome shotgun (WGS) entry which is preliminary data.</text>
</comment>
<evidence type="ECO:0000256" key="3">
    <source>
        <dbReference type="SAM" id="SignalP"/>
    </source>
</evidence>
<accession>A0ABP7ZZL3</accession>
<feature type="chain" id="PRO_5047241550" evidence="3">
    <location>
        <begin position="28"/>
        <end position="476"/>
    </location>
</feature>
<keyword evidence="3" id="KW-0732">Signal</keyword>
<dbReference type="SUPFAM" id="SSF56601">
    <property type="entry name" value="beta-lactamase/transpeptidase-like"/>
    <property type="match status" value="1"/>
</dbReference>
<evidence type="ECO:0000256" key="2">
    <source>
        <dbReference type="ARBA" id="ARBA00022801"/>
    </source>
</evidence>
<gene>
    <name evidence="4" type="primary">dacB</name>
    <name evidence="4" type="ORF">GCM10022218_18400</name>
</gene>
<dbReference type="Gene3D" id="3.50.80.20">
    <property type="entry name" value="D-Ala-D-Ala carboxypeptidase C, peptidase S13"/>
    <property type="match status" value="1"/>
</dbReference>
<evidence type="ECO:0000313" key="4">
    <source>
        <dbReference type="EMBL" id="GAA4174280.1"/>
    </source>
</evidence>
<dbReference type="InterPro" id="IPR012338">
    <property type="entry name" value="Beta-lactam/transpept-like"/>
</dbReference>
<keyword evidence="4" id="KW-0121">Carboxypeptidase</keyword>
<dbReference type="GO" id="GO:0004180">
    <property type="term" value="F:carboxypeptidase activity"/>
    <property type="evidence" value="ECO:0007669"/>
    <property type="project" value="UniProtKB-KW"/>
</dbReference>
<dbReference type="InterPro" id="IPR000667">
    <property type="entry name" value="Peptidase_S13"/>
</dbReference>
<comment type="similarity">
    <text evidence="1">Belongs to the peptidase S13 family.</text>
</comment>
<evidence type="ECO:0000256" key="1">
    <source>
        <dbReference type="ARBA" id="ARBA00006096"/>
    </source>
</evidence>
<dbReference type="Gene3D" id="3.40.710.10">
    <property type="entry name" value="DD-peptidase/beta-lactamase superfamily"/>
    <property type="match status" value="1"/>
</dbReference>
<dbReference type="Proteomes" id="UP001500167">
    <property type="component" value="Unassembled WGS sequence"/>
</dbReference>
<protein>
    <submittedName>
        <fullName evidence="4">D-alanyl-D-alanine carboxypeptidase/D-alanyl-D-alanine-endopeptidase</fullName>
    </submittedName>
</protein>
<dbReference type="PANTHER" id="PTHR30023:SF0">
    <property type="entry name" value="PENICILLIN-SENSITIVE CARBOXYPEPTIDASE A"/>
    <property type="match status" value="1"/>
</dbReference>
<keyword evidence="2" id="KW-0378">Hydrolase</keyword>
<sequence>MLMKKIALYSIALSTYALTGMTSSLFAQDIRVKIQDAFNQFQNQENVKNGISSLTVFDGKTGQTIYAVNENIGLATASTMKVITAATALDFLGKNYQFKTTLYYTGTIDETGVLNGNIIVTGTGDPTLGSDRYPETKADVVLNKWIAAIQKAGIRSINGAVIADDRLYNGNQLPGGWIWTDMGNYYGAGISSLNWHENAFGIDFSPAAKVGAKAEIIQDTTRAPYLNIINETTTGRAGSGDNVYAYAAPYSTKIFVRGTYGQDLKKTIELASPDPAYDLAFQLNEGLKKQGILAIQSPATGAKMDSIDVSQKQTLDVHLSPTMDKIVYWFNQKSINLYGEALLKTIAYTTAGKTGTDDGANYIQKYWNAKLGIRPSELNSMDGSGLAPQNRVTTLAMNKIMQYAQKQNWYPVFYESLPTYNDMKMKSGTIGGVLGYTGVHTNKNGQSFTYTLLVNNYSGSGSNMRKQMFKLLDVLK</sequence>
<dbReference type="PRINTS" id="PR00922">
    <property type="entry name" value="DADACBPTASE3"/>
</dbReference>
<organism evidence="4 5">
    <name type="scientific">Sphingobacterium ginsenosidimutans</name>
    <dbReference type="NCBI Taxonomy" id="687845"/>
    <lineage>
        <taxon>Bacteria</taxon>
        <taxon>Pseudomonadati</taxon>
        <taxon>Bacteroidota</taxon>
        <taxon>Sphingobacteriia</taxon>
        <taxon>Sphingobacteriales</taxon>
        <taxon>Sphingobacteriaceae</taxon>
        <taxon>Sphingobacterium</taxon>
    </lineage>
</organism>
<keyword evidence="4" id="KW-0645">Protease</keyword>
<dbReference type="NCBIfam" id="TIGR00666">
    <property type="entry name" value="PBP4"/>
    <property type="match status" value="1"/>
</dbReference>
<reference evidence="5" key="1">
    <citation type="journal article" date="2019" name="Int. J. Syst. Evol. Microbiol.">
        <title>The Global Catalogue of Microorganisms (GCM) 10K type strain sequencing project: providing services to taxonomists for standard genome sequencing and annotation.</title>
        <authorList>
            <consortium name="The Broad Institute Genomics Platform"/>
            <consortium name="The Broad Institute Genome Sequencing Center for Infectious Disease"/>
            <person name="Wu L."/>
            <person name="Ma J."/>
        </authorList>
    </citation>
    <scope>NUCLEOTIDE SEQUENCE [LARGE SCALE GENOMIC DNA]</scope>
    <source>
        <strain evidence="5">JCM 16722</strain>
    </source>
</reference>